<keyword evidence="2" id="KW-1185">Reference proteome</keyword>
<protein>
    <submittedName>
        <fullName evidence="1">XRE family transcriptional regulator</fullName>
    </submittedName>
</protein>
<proteinExistence type="predicted"/>
<dbReference type="AlphaFoldDB" id="A0A7K1FKL7"/>
<organism evidence="1 2">
    <name type="scientific">Nakamurella alba</name>
    <dbReference type="NCBI Taxonomy" id="2665158"/>
    <lineage>
        <taxon>Bacteria</taxon>
        <taxon>Bacillati</taxon>
        <taxon>Actinomycetota</taxon>
        <taxon>Actinomycetes</taxon>
        <taxon>Nakamurellales</taxon>
        <taxon>Nakamurellaceae</taxon>
        <taxon>Nakamurella</taxon>
    </lineage>
</organism>
<sequence>MIYSLFRANVSDRIEFKSETLGLRKMPVPDAEIGLASGKLPQRVDASQACRPRAVGR</sequence>
<dbReference type="RefSeq" id="WP_154768717.1">
    <property type="nucleotide sequence ID" value="NZ_WLYK01000004.1"/>
</dbReference>
<evidence type="ECO:0000313" key="2">
    <source>
        <dbReference type="Proteomes" id="UP000460221"/>
    </source>
</evidence>
<gene>
    <name evidence="1" type="ORF">GIS00_12090</name>
</gene>
<name>A0A7K1FKL7_9ACTN</name>
<evidence type="ECO:0000313" key="1">
    <source>
        <dbReference type="EMBL" id="MTD14682.1"/>
    </source>
</evidence>
<dbReference type="Proteomes" id="UP000460221">
    <property type="component" value="Unassembled WGS sequence"/>
</dbReference>
<reference evidence="1 2" key="1">
    <citation type="submission" date="2019-11" db="EMBL/GenBank/DDBJ databases">
        <authorList>
            <person name="Jiang L.-Q."/>
        </authorList>
    </citation>
    <scope>NUCLEOTIDE SEQUENCE [LARGE SCALE GENOMIC DNA]</scope>
    <source>
        <strain evidence="1 2">YIM 132087</strain>
    </source>
</reference>
<accession>A0A7K1FKL7</accession>
<comment type="caution">
    <text evidence="1">The sequence shown here is derived from an EMBL/GenBank/DDBJ whole genome shotgun (WGS) entry which is preliminary data.</text>
</comment>
<dbReference type="EMBL" id="WLYK01000004">
    <property type="protein sequence ID" value="MTD14682.1"/>
    <property type="molecule type" value="Genomic_DNA"/>
</dbReference>